<protein>
    <submittedName>
        <fullName evidence="1">Uncharacterized protein</fullName>
    </submittedName>
</protein>
<dbReference type="PATRIC" id="fig|1208321.3.peg.3297"/>
<comment type="caution">
    <text evidence="1">The sequence shown here is derived from an EMBL/GenBank/DDBJ whole genome shotgun (WGS) entry which is preliminary data.</text>
</comment>
<evidence type="ECO:0000313" key="2">
    <source>
        <dbReference type="Proteomes" id="UP000018857"/>
    </source>
</evidence>
<dbReference type="EMBL" id="AYOZ01000060">
    <property type="protein sequence ID" value="ETI58249.1"/>
    <property type="molecule type" value="Genomic_DNA"/>
</dbReference>
<name>W1RRN7_9GAMM</name>
<dbReference type="STRING" id="1208321.D104_16630"/>
<dbReference type="Proteomes" id="UP000018857">
    <property type="component" value="Unassembled WGS sequence"/>
</dbReference>
<gene>
    <name evidence="1" type="ORF">D104_16630</name>
</gene>
<reference evidence="1 2" key="1">
    <citation type="journal article" date="2014" name="Genome Announc.">
        <title>Draft Genome Sequence of Marinomonas sp. Strain D104, a Polycyclic Aromatic Hydrocarbon-Degrading Bacterium from the Deep-Sea Sediment of the Arctic Ocean.</title>
        <authorList>
            <person name="Dong C."/>
            <person name="Bai X."/>
            <person name="Lai Q."/>
            <person name="Xie Y."/>
            <person name="Chen X."/>
            <person name="Shao Z."/>
        </authorList>
    </citation>
    <scope>NUCLEOTIDE SEQUENCE [LARGE SCALE GENOMIC DNA]</scope>
    <source>
        <strain evidence="1 2">D104</strain>
    </source>
</reference>
<evidence type="ECO:0000313" key="1">
    <source>
        <dbReference type="EMBL" id="ETI58249.1"/>
    </source>
</evidence>
<accession>W1RRN7</accession>
<sequence length="43" mass="4923">MGEFHIKSLQELYQLLVNNKIDTPLLVEAKTQAKIILNLSVKK</sequence>
<dbReference type="AlphaFoldDB" id="W1RRN7"/>
<organism evidence="1 2">
    <name type="scientific">Marinomonas profundimaris</name>
    <dbReference type="NCBI Taxonomy" id="1208321"/>
    <lineage>
        <taxon>Bacteria</taxon>
        <taxon>Pseudomonadati</taxon>
        <taxon>Pseudomonadota</taxon>
        <taxon>Gammaproteobacteria</taxon>
        <taxon>Oceanospirillales</taxon>
        <taxon>Oceanospirillaceae</taxon>
        <taxon>Marinomonas</taxon>
    </lineage>
</organism>
<keyword evidence="2" id="KW-1185">Reference proteome</keyword>
<proteinExistence type="predicted"/>